<accession>A0AA35Y4U3</accession>
<organism evidence="1 2">
    <name type="scientific">Brytella acorum</name>
    <dbReference type="NCBI Taxonomy" id="2959299"/>
    <lineage>
        <taxon>Bacteria</taxon>
        <taxon>Pseudomonadati</taxon>
        <taxon>Pseudomonadota</taxon>
        <taxon>Alphaproteobacteria</taxon>
        <taxon>Acetobacterales</taxon>
        <taxon>Acetobacteraceae</taxon>
        <taxon>Brytella</taxon>
    </lineage>
</organism>
<dbReference type="EMBL" id="CATKSH010000015">
    <property type="protein sequence ID" value="CAI9121438.1"/>
    <property type="molecule type" value="Genomic_DNA"/>
</dbReference>
<comment type="caution">
    <text evidence="1">The sequence shown here is derived from an EMBL/GenBank/DDBJ whole genome shotgun (WGS) entry which is preliminary data.</text>
</comment>
<dbReference type="Pfam" id="PF01263">
    <property type="entry name" value="Aldose_epim"/>
    <property type="match status" value="1"/>
</dbReference>
<dbReference type="InterPro" id="IPR011013">
    <property type="entry name" value="Gal_mutarotase_sf_dom"/>
</dbReference>
<name>A0AA35Y4U3_9PROT</name>
<dbReference type="Proteomes" id="UP001176960">
    <property type="component" value="Unassembled WGS sequence"/>
</dbReference>
<dbReference type="InterPro" id="IPR037481">
    <property type="entry name" value="LacX"/>
</dbReference>
<evidence type="ECO:0000313" key="1">
    <source>
        <dbReference type="EMBL" id="CAI9121438.1"/>
    </source>
</evidence>
<sequence length="292" mass="32548">MADRHEFGDGWLHAVVDAAGAELVVLDSRGPNARPLLWDGSNPWKRHSPVLFPIVGRLPDDRMALGDTEVRLPQHGFARDRVFEWVSRSTDGCVLELIDDAESRRVFPCAFRLQLHYRIAAGKLELRYVLRNPDTTADLHAAVGAHPAFLWPQEPGALREAHRLVFSDEEEKTIWRVSDGLLRAQPEPSPLVGRELPLSDSLFVDDALIFRPVRSHGVQFLGPRGAGLEMSWRGFPELGVWTKPGAGFLCIEPWHGYATPTGFHGDFAVKPGNLHIGPQQSWEAAWTVRAIG</sequence>
<gene>
    <name evidence="1" type="ORF">LMG32879_002285</name>
</gene>
<dbReference type="GO" id="GO:0030246">
    <property type="term" value="F:carbohydrate binding"/>
    <property type="evidence" value="ECO:0007669"/>
    <property type="project" value="InterPro"/>
</dbReference>
<dbReference type="InterPro" id="IPR008183">
    <property type="entry name" value="Aldose_1/G6P_1-epimerase"/>
</dbReference>
<dbReference type="InterPro" id="IPR014718">
    <property type="entry name" value="GH-type_carb-bd"/>
</dbReference>
<protein>
    <submittedName>
        <fullName evidence="1">Aldose 1-epimerase family protein</fullName>
    </submittedName>
</protein>
<dbReference type="AlphaFoldDB" id="A0AA35Y4U3"/>
<keyword evidence="2" id="KW-1185">Reference proteome</keyword>
<evidence type="ECO:0000313" key="2">
    <source>
        <dbReference type="Proteomes" id="UP001176960"/>
    </source>
</evidence>
<dbReference type="Gene3D" id="2.70.98.10">
    <property type="match status" value="1"/>
</dbReference>
<dbReference type="GO" id="GO:0016853">
    <property type="term" value="F:isomerase activity"/>
    <property type="evidence" value="ECO:0007669"/>
    <property type="project" value="InterPro"/>
</dbReference>
<dbReference type="RefSeq" id="WP_289842052.1">
    <property type="nucleotide sequence ID" value="NZ_CATKSH010000015.1"/>
</dbReference>
<reference evidence="1" key="1">
    <citation type="submission" date="2023-03" db="EMBL/GenBank/DDBJ databases">
        <authorList>
            <person name="Cleenwerck I."/>
        </authorList>
    </citation>
    <scope>NUCLEOTIDE SEQUENCE</scope>
    <source>
        <strain evidence="1">LMG 32879</strain>
    </source>
</reference>
<dbReference type="SUPFAM" id="SSF74650">
    <property type="entry name" value="Galactose mutarotase-like"/>
    <property type="match status" value="1"/>
</dbReference>
<dbReference type="GO" id="GO:0005975">
    <property type="term" value="P:carbohydrate metabolic process"/>
    <property type="evidence" value="ECO:0007669"/>
    <property type="project" value="InterPro"/>
</dbReference>
<proteinExistence type="predicted"/>
<dbReference type="CDD" id="cd09024">
    <property type="entry name" value="Aldose_epim_lacX"/>
    <property type="match status" value="1"/>
</dbReference>